<dbReference type="Proteomes" id="UP000323426">
    <property type="component" value="Unassembled WGS sequence"/>
</dbReference>
<sequence length="155" mass="17884">MLNTETTILLENPTQELELETCSVLIYRRLSFMQVLWKASISPKEYRANILQVLQIVKKLKIKYLLSDAHQLALVNNNEWFLEVCGPILTKSGIEKLARIVPYNPTSITQSKKLLEVIELRGQNKKPAFVFEAFTDLDDAFHWLEIKQPGFSGNY</sequence>
<name>A0A5M6DR78_9BACT</name>
<keyword evidence="2" id="KW-1185">Reference proteome</keyword>
<dbReference type="AlphaFoldDB" id="A0A5M6DR78"/>
<gene>
    <name evidence="1" type="ORF">F0145_04405</name>
</gene>
<organism evidence="1 2">
    <name type="scientific">Adhaeribacter rhizoryzae</name>
    <dbReference type="NCBI Taxonomy" id="2607907"/>
    <lineage>
        <taxon>Bacteria</taxon>
        <taxon>Pseudomonadati</taxon>
        <taxon>Bacteroidota</taxon>
        <taxon>Cytophagia</taxon>
        <taxon>Cytophagales</taxon>
        <taxon>Hymenobacteraceae</taxon>
        <taxon>Adhaeribacter</taxon>
    </lineage>
</organism>
<evidence type="ECO:0000313" key="1">
    <source>
        <dbReference type="EMBL" id="KAA5548759.1"/>
    </source>
</evidence>
<evidence type="ECO:0008006" key="3">
    <source>
        <dbReference type="Google" id="ProtNLM"/>
    </source>
</evidence>
<evidence type="ECO:0000313" key="2">
    <source>
        <dbReference type="Proteomes" id="UP000323426"/>
    </source>
</evidence>
<protein>
    <recommendedName>
        <fullName evidence="3">STAS/SEC14 domain-containing protein</fullName>
    </recommendedName>
</protein>
<proteinExistence type="predicted"/>
<dbReference type="RefSeq" id="WP_150087086.1">
    <property type="nucleotide sequence ID" value="NZ_VWSF01000002.1"/>
</dbReference>
<reference evidence="1 2" key="1">
    <citation type="submission" date="2019-09" db="EMBL/GenBank/DDBJ databases">
        <title>Genome sequence and assembly of Adhaeribacter sp.</title>
        <authorList>
            <person name="Chhetri G."/>
        </authorList>
    </citation>
    <scope>NUCLEOTIDE SEQUENCE [LARGE SCALE GENOMIC DNA]</scope>
    <source>
        <strain evidence="1 2">DK36</strain>
    </source>
</reference>
<accession>A0A5M6DR78</accession>
<dbReference type="EMBL" id="VWSF01000002">
    <property type="protein sequence ID" value="KAA5548759.1"/>
    <property type="molecule type" value="Genomic_DNA"/>
</dbReference>
<comment type="caution">
    <text evidence="1">The sequence shown here is derived from an EMBL/GenBank/DDBJ whole genome shotgun (WGS) entry which is preliminary data.</text>
</comment>